<keyword evidence="2" id="KW-0143">Chaperone</keyword>
<evidence type="ECO:0000313" key="3">
    <source>
        <dbReference type="EMBL" id="SUZ54047.1"/>
    </source>
</evidence>
<dbReference type="Pfam" id="PF01774">
    <property type="entry name" value="UreD"/>
    <property type="match status" value="1"/>
</dbReference>
<protein>
    <recommendedName>
        <fullName evidence="4">Urease accessory protein UreD</fullName>
    </recommendedName>
</protein>
<dbReference type="EMBL" id="UINC01000365">
    <property type="protein sequence ID" value="SUZ54047.1"/>
    <property type="molecule type" value="Genomic_DNA"/>
</dbReference>
<proteinExistence type="inferred from homology"/>
<evidence type="ECO:0008006" key="4">
    <source>
        <dbReference type="Google" id="ProtNLM"/>
    </source>
</evidence>
<dbReference type="GO" id="GO:0016151">
    <property type="term" value="F:nickel cation binding"/>
    <property type="evidence" value="ECO:0007669"/>
    <property type="project" value="InterPro"/>
</dbReference>
<dbReference type="AlphaFoldDB" id="A0A381NHM6"/>
<gene>
    <name evidence="3" type="ORF">METZ01_LOCUS6901</name>
</gene>
<dbReference type="PANTHER" id="PTHR33643">
    <property type="entry name" value="UREASE ACCESSORY PROTEIN D"/>
    <property type="match status" value="1"/>
</dbReference>
<reference evidence="3" key="1">
    <citation type="submission" date="2018-05" db="EMBL/GenBank/DDBJ databases">
        <authorList>
            <person name="Lanie J.A."/>
            <person name="Ng W.-L."/>
            <person name="Kazmierczak K.M."/>
            <person name="Andrzejewski T.M."/>
            <person name="Davidsen T.M."/>
            <person name="Wayne K.J."/>
            <person name="Tettelin H."/>
            <person name="Glass J.I."/>
            <person name="Rusch D."/>
            <person name="Podicherti R."/>
            <person name="Tsui H.-C.T."/>
            <person name="Winkler M.E."/>
        </authorList>
    </citation>
    <scope>NUCLEOTIDE SEQUENCE</scope>
</reference>
<name>A0A381NHM6_9ZZZZ</name>
<sequence length="275" mass="30954">MDNSAQNGWIAELELRFSKSKSKTFLSTRKHIGPLTIQRPFYPEGDLCHLYLLHPPGGIVGGDQLSIEVNTDSNSSSLLTTPGATKVYRTSDHKHSTINQNFIVAEDSSFEWLPMETIVFPGANSQFSSKLLLSGNARIAAWEVYCLGRPAINESFDFGSLNFSLELWRDGMPILLDKLMIDKTELESVVGLRGFPVFGTFIISKTNKKVLETVRTMMIETDSCVTGVTQIEDIIIVRSLAKKTYLMQDLFKNIWQTIRPLVFNREATIPRIWAT</sequence>
<dbReference type="PANTHER" id="PTHR33643:SF1">
    <property type="entry name" value="UREASE ACCESSORY PROTEIN D"/>
    <property type="match status" value="1"/>
</dbReference>
<dbReference type="InterPro" id="IPR002669">
    <property type="entry name" value="UreD"/>
</dbReference>
<evidence type="ECO:0000256" key="2">
    <source>
        <dbReference type="ARBA" id="ARBA00023186"/>
    </source>
</evidence>
<accession>A0A381NHM6</accession>
<organism evidence="3">
    <name type="scientific">marine metagenome</name>
    <dbReference type="NCBI Taxonomy" id="408172"/>
    <lineage>
        <taxon>unclassified sequences</taxon>
        <taxon>metagenomes</taxon>
        <taxon>ecological metagenomes</taxon>
    </lineage>
</organism>
<dbReference type="HAMAP" id="MF_01384">
    <property type="entry name" value="UreD"/>
    <property type="match status" value="1"/>
</dbReference>
<comment type="similarity">
    <text evidence="1">Belongs to the UreD family.</text>
</comment>
<evidence type="ECO:0000256" key="1">
    <source>
        <dbReference type="ARBA" id="ARBA00007177"/>
    </source>
</evidence>